<evidence type="ECO:0000313" key="1">
    <source>
        <dbReference type="EMBL" id="KAJ3473181.1"/>
    </source>
</evidence>
<dbReference type="EMBL" id="JANAWD010001521">
    <property type="protein sequence ID" value="KAJ3473181.1"/>
    <property type="molecule type" value="Genomic_DNA"/>
</dbReference>
<protein>
    <submittedName>
        <fullName evidence="1">Uncharacterized protein</fullName>
    </submittedName>
</protein>
<sequence length="239" mass="27514">MEASSVNDVDSDVGDEVASFLYEYESLMRSAGWLFWEYKYNLGNLKTDSVNEIENDFPFDPWDEGASWYSPADDEFRETFVDPLWATQDLDPYKMENAAQTAERIHFEDDMRLTCAWAVSGRQLFDENVRSKGWQHLCRAYDHLGQARLRARVPTLFENVISNRGQAGAKKRDAKFVPLRNLARELAAKKNYPSKRNAALSIKDEVLASAKDHEINLSADQAERTITRWLDGMLFGRKQ</sequence>
<proteinExistence type="predicted"/>
<dbReference type="AlphaFoldDB" id="A0AAD5UR41"/>
<reference evidence="1" key="1">
    <citation type="submission" date="2022-07" db="EMBL/GenBank/DDBJ databases">
        <title>Genome Sequence of Physisporinus lineatus.</title>
        <authorList>
            <person name="Buettner E."/>
        </authorList>
    </citation>
    <scope>NUCLEOTIDE SEQUENCE</scope>
    <source>
        <strain evidence="1">VT162</strain>
    </source>
</reference>
<keyword evidence="2" id="KW-1185">Reference proteome</keyword>
<gene>
    <name evidence="1" type="ORF">NLI96_g13098</name>
</gene>
<evidence type="ECO:0000313" key="2">
    <source>
        <dbReference type="Proteomes" id="UP001212997"/>
    </source>
</evidence>
<dbReference type="Proteomes" id="UP001212997">
    <property type="component" value="Unassembled WGS sequence"/>
</dbReference>
<organism evidence="1 2">
    <name type="scientific">Meripilus lineatus</name>
    <dbReference type="NCBI Taxonomy" id="2056292"/>
    <lineage>
        <taxon>Eukaryota</taxon>
        <taxon>Fungi</taxon>
        <taxon>Dikarya</taxon>
        <taxon>Basidiomycota</taxon>
        <taxon>Agaricomycotina</taxon>
        <taxon>Agaricomycetes</taxon>
        <taxon>Polyporales</taxon>
        <taxon>Meripilaceae</taxon>
        <taxon>Meripilus</taxon>
    </lineage>
</organism>
<comment type="caution">
    <text evidence="1">The sequence shown here is derived from an EMBL/GenBank/DDBJ whole genome shotgun (WGS) entry which is preliminary data.</text>
</comment>
<name>A0AAD5UR41_9APHY</name>
<accession>A0AAD5UR41</accession>